<organism evidence="8">
    <name type="scientific">Amphimedon queenslandica</name>
    <name type="common">Sponge</name>
    <dbReference type="NCBI Taxonomy" id="400682"/>
    <lineage>
        <taxon>Eukaryota</taxon>
        <taxon>Metazoa</taxon>
        <taxon>Porifera</taxon>
        <taxon>Demospongiae</taxon>
        <taxon>Heteroscleromorpha</taxon>
        <taxon>Haplosclerida</taxon>
        <taxon>Niphatidae</taxon>
        <taxon>Amphimedon</taxon>
    </lineage>
</organism>
<feature type="transmembrane region" description="Helical" evidence="6">
    <location>
        <begin position="230"/>
        <end position="249"/>
    </location>
</feature>
<sequence length="642" mass="74671">MDPVNRILQLQLKKHDDCLIKESEDFELIKKYVEVKGSVVELLDVMLEEISPQTLTLAKGIGSSLDVNSVLLTMKMFHELQSLPLIKEQKLDDDCERGRNKAYQVLVALIEYKAIDIKDETKLMKRAEEQSCEEALNSCKECSHSIEIHYEEDGAKPIIARIHFPFKAKLREVATELVRWNINRDSMDDKQRALVDLMPALRKDVLHQTKLKETKVMKPFLAYSTVRSRLLMLLTIILNIFVLFVYTVPDKEMGSNRVFLPNFPFWFYIVFYILGAAHLFMSFWIVVEYFLINWPHFKLPGFVYSLRAEIDKVIHKDKGGSTYKAPQLTCIDVGIFSVSTIYMVLFLICSILSLAFRGYFYCFCLLFIIVNNDILKRVLRSVTKNGMSLFWLSVLGVIVLFIYAVISFAFLQNNYVETDDAALYCANLGQCMYSVLRYGLTDNLGILIPFERDGSAPNFTAGVFIARLIFDISFFIIVTTIGLNIVFGIIVDTFTELREERNKIETDQKSKCFICDVPSYDFDRRAKGFSKHIKNDHNMWNYVYYSLYLDSIDIGDHNAIQKYVYELMLENNTRFFPQEEARCLINEEDSVDKIDELEEKVEEILRYFREKEHKKSLSVKRQEQNKWEEEVLKGQSSSYTTS</sequence>
<feature type="region of interest" description="Disordered" evidence="5">
    <location>
        <begin position="614"/>
        <end position="642"/>
    </location>
</feature>
<dbReference type="GO" id="GO:0005216">
    <property type="term" value="F:monoatomic ion channel activity"/>
    <property type="evidence" value="ECO:0007669"/>
    <property type="project" value="InterPro"/>
</dbReference>
<keyword evidence="2 6" id="KW-0812">Transmembrane</keyword>
<keyword evidence="4 6" id="KW-0472">Membrane</keyword>
<feature type="transmembrane region" description="Helical" evidence="6">
    <location>
        <begin position="358"/>
        <end position="375"/>
    </location>
</feature>
<reference evidence="8" key="1">
    <citation type="submission" date="2017-05" db="UniProtKB">
        <authorList>
            <consortium name="EnsemblMetazoa"/>
        </authorList>
    </citation>
    <scope>IDENTIFICATION</scope>
</reference>
<dbReference type="EnsemblMetazoa" id="Aqu2.1.08684_001">
    <property type="protein sequence ID" value="Aqu2.1.08684_001"/>
    <property type="gene ID" value="Aqu2.1.08684"/>
</dbReference>
<proteinExistence type="predicted"/>
<feature type="transmembrane region" description="Helical" evidence="6">
    <location>
        <begin position="464"/>
        <end position="491"/>
    </location>
</feature>
<feature type="transmembrane region" description="Helical" evidence="6">
    <location>
        <begin position="333"/>
        <end position="352"/>
    </location>
</feature>
<feature type="domain" description="Ion transport" evidence="7">
    <location>
        <begin position="230"/>
        <end position="501"/>
    </location>
</feature>
<feature type="transmembrane region" description="Helical" evidence="6">
    <location>
        <begin position="269"/>
        <end position="292"/>
    </location>
</feature>
<dbReference type="GO" id="GO:0016020">
    <property type="term" value="C:membrane"/>
    <property type="evidence" value="ECO:0007669"/>
    <property type="project" value="UniProtKB-SubCell"/>
</dbReference>
<accession>A0A1X7T2I7</accession>
<evidence type="ECO:0000259" key="7">
    <source>
        <dbReference type="Pfam" id="PF00520"/>
    </source>
</evidence>
<name>A0A1X7T2I7_AMPQE</name>
<dbReference type="AlphaFoldDB" id="A0A1X7T2I7"/>
<dbReference type="InterPro" id="IPR015925">
    <property type="entry name" value="Ryanodine_IP3_receptor"/>
</dbReference>
<protein>
    <recommendedName>
        <fullName evidence="7">Ion transport domain-containing protein</fullName>
    </recommendedName>
</protein>
<dbReference type="PANTHER" id="PTHR13715:SF99">
    <property type="entry name" value="INOSITOL 1,4,5-TRISPHOSPHATE RECEPTOR-LIKE PROTEIN A"/>
    <property type="match status" value="1"/>
</dbReference>
<evidence type="ECO:0000313" key="8">
    <source>
        <dbReference type="EnsemblMetazoa" id="Aqu2.1.08684_001"/>
    </source>
</evidence>
<dbReference type="OrthoDB" id="300855at2759"/>
<feature type="transmembrane region" description="Helical" evidence="6">
    <location>
        <begin position="387"/>
        <end position="411"/>
    </location>
</feature>
<dbReference type="STRING" id="400682.A0A1X7T2I7"/>
<keyword evidence="3 6" id="KW-1133">Transmembrane helix</keyword>
<evidence type="ECO:0000256" key="3">
    <source>
        <dbReference type="ARBA" id="ARBA00022989"/>
    </source>
</evidence>
<evidence type="ECO:0000256" key="5">
    <source>
        <dbReference type="SAM" id="MobiDB-lite"/>
    </source>
</evidence>
<dbReference type="InterPro" id="IPR005821">
    <property type="entry name" value="Ion_trans_dom"/>
</dbReference>
<dbReference type="PANTHER" id="PTHR13715">
    <property type="entry name" value="RYANODINE RECEPTOR AND IP3 RECEPTOR"/>
    <property type="match status" value="1"/>
</dbReference>
<evidence type="ECO:0000256" key="6">
    <source>
        <dbReference type="SAM" id="Phobius"/>
    </source>
</evidence>
<comment type="subcellular location">
    <subcellularLocation>
        <location evidence="1">Membrane</location>
        <topology evidence="1">Multi-pass membrane protein</topology>
    </subcellularLocation>
</comment>
<feature type="compositionally biased region" description="Basic and acidic residues" evidence="5">
    <location>
        <begin position="614"/>
        <end position="632"/>
    </location>
</feature>
<dbReference type="GO" id="GO:0006816">
    <property type="term" value="P:calcium ion transport"/>
    <property type="evidence" value="ECO:0007669"/>
    <property type="project" value="InterPro"/>
</dbReference>
<dbReference type="Gene3D" id="1.10.287.70">
    <property type="match status" value="1"/>
</dbReference>
<evidence type="ECO:0000256" key="1">
    <source>
        <dbReference type="ARBA" id="ARBA00004141"/>
    </source>
</evidence>
<evidence type="ECO:0000256" key="4">
    <source>
        <dbReference type="ARBA" id="ARBA00023136"/>
    </source>
</evidence>
<dbReference type="InParanoid" id="A0A1X7T2I7"/>
<dbReference type="Pfam" id="PF00520">
    <property type="entry name" value="Ion_trans"/>
    <property type="match status" value="1"/>
</dbReference>
<evidence type="ECO:0000256" key="2">
    <source>
        <dbReference type="ARBA" id="ARBA00022692"/>
    </source>
</evidence>